<dbReference type="EMBL" id="CP036313">
    <property type="protein sequence ID" value="QBH13349.1"/>
    <property type="molecule type" value="Genomic_DNA"/>
</dbReference>
<accession>A0ABX5RFW0</accession>
<sequence length="222" mass="25208">MPKKQENKSLETKAVQLTAGRIAQEYNQRKNRKGAYWEDRYHAVAIERGRHLLRCLVSIDLNMVRAGVISHPTEWSFGGYNEIQSPRRKFILINYEELADLSGCDSYTSFQNLHRNLVNDALETDKIKREARWSQSIAVGEKQFVADIKTRLASKALGRQTQSLDGGFQLREEAMPYIVDFDTKNSDIAPKKAYKWGHSPKFQGVNGPTPPTTPTPPTPNMA</sequence>
<keyword evidence="3" id="KW-1185">Reference proteome</keyword>
<feature type="compositionally biased region" description="Pro residues" evidence="1">
    <location>
        <begin position="208"/>
        <end position="222"/>
    </location>
</feature>
<dbReference type="PANTHER" id="PTHR34322:SF2">
    <property type="entry name" value="TRANSPOSASE IS200-LIKE DOMAIN-CONTAINING PROTEIN"/>
    <property type="match status" value="1"/>
</dbReference>
<dbReference type="RefSeq" id="WP_131072047.1">
    <property type="nucleotide sequence ID" value="NZ_CP036313.1"/>
</dbReference>
<evidence type="ECO:0000256" key="1">
    <source>
        <dbReference type="SAM" id="MobiDB-lite"/>
    </source>
</evidence>
<dbReference type="PANTHER" id="PTHR34322">
    <property type="entry name" value="TRANSPOSASE, Y1_TNP DOMAIN-CONTAINING"/>
    <property type="match status" value="1"/>
</dbReference>
<proteinExistence type="predicted"/>
<feature type="region of interest" description="Disordered" evidence="1">
    <location>
        <begin position="197"/>
        <end position="222"/>
    </location>
</feature>
<dbReference type="Gene3D" id="3.30.70.1290">
    <property type="entry name" value="Transposase IS200-like"/>
    <property type="match status" value="1"/>
</dbReference>
<protein>
    <submittedName>
        <fullName evidence="2">Transposase</fullName>
    </submittedName>
</protein>
<name>A0ABX5RFW0_9BACT</name>
<organism evidence="2 3">
    <name type="scientific">Desulfobacter hydrogenophilus</name>
    <dbReference type="NCBI Taxonomy" id="2291"/>
    <lineage>
        <taxon>Bacteria</taxon>
        <taxon>Pseudomonadati</taxon>
        <taxon>Thermodesulfobacteriota</taxon>
        <taxon>Desulfobacteria</taxon>
        <taxon>Desulfobacterales</taxon>
        <taxon>Desulfobacteraceae</taxon>
        <taxon>Desulfobacter</taxon>
    </lineage>
</organism>
<reference evidence="2 3" key="1">
    <citation type="submission" date="2019-02" db="EMBL/GenBank/DDBJ databases">
        <title>Complete genome sequence of Desulfobacter hydrogenophilus AcRS1.</title>
        <authorList>
            <person name="Marietou A."/>
            <person name="Lund M.B."/>
            <person name="Marshall I.P.G."/>
            <person name="Schreiber L."/>
            <person name="Jorgensen B."/>
        </authorList>
    </citation>
    <scope>NUCLEOTIDE SEQUENCE [LARGE SCALE GENOMIC DNA]</scope>
    <source>
        <strain evidence="2 3">AcRS1</strain>
    </source>
</reference>
<dbReference type="InterPro" id="IPR036515">
    <property type="entry name" value="Transposase_17_sf"/>
</dbReference>
<evidence type="ECO:0000313" key="2">
    <source>
        <dbReference type="EMBL" id="QBH13349.1"/>
    </source>
</evidence>
<dbReference type="Proteomes" id="UP000293902">
    <property type="component" value="Chromosome"/>
</dbReference>
<evidence type="ECO:0000313" key="3">
    <source>
        <dbReference type="Proteomes" id="UP000293902"/>
    </source>
</evidence>
<gene>
    <name evidence="2" type="ORF">EYB58_10695</name>
</gene>